<evidence type="ECO:0000256" key="5">
    <source>
        <dbReference type="ARBA" id="ARBA00022777"/>
    </source>
</evidence>
<proteinExistence type="predicted"/>
<evidence type="ECO:0000256" key="2">
    <source>
        <dbReference type="ARBA" id="ARBA00022527"/>
    </source>
</evidence>
<organism evidence="8 9">
    <name type="scientific">Allokutzneria multivorans</name>
    <dbReference type="NCBI Taxonomy" id="1142134"/>
    <lineage>
        <taxon>Bacteria</taxon>
        <taxon>Bacillati</taxon>
        <taxon>Actinomycetota</taxon>
        <taxon>Actinomycetes</taxon>
        <taxon>Pseudonocardiales</taxon>
        <taxon>Pseudonocardiaceae</taxon>
        <taxon>Allokutzneria</taxon>
    </lineage>
</organism>
<dbReference type="PANTHER" id="PTHR43289:SF6">
    <property type="entry name" value="SERINE_THREONINE-PROTEIN KINASE NEKL-3"/>
    <property type="match status" value="1"/>
</dbReference>
<gene>
    <name evidence="8" type="ORF">GCM10022247_03790</name>
</gene>
<evidence type="ECO:0000313" key="9">
    <source>
        <dbReference type="Proteomes" id="UP001501747"/>
    </source>
</evidence>
<feature type="domain" description="Protein kinase" evidence="7">
    <location>
        <begin position="1"/>
        <end position="242"/>
    </location>
</feature>
<evidence type="ECO:0000256" key="6">
    <source>
        <dbReference type="ARBA" id="ARBA00022840"/>
    </source>
</evidence>
<dbReference type="CDD" id="cd14014">
    <property type="entry name" value="STKc_PknB_like"/>
    <property type="match status" value="1"/>
</dbReference>
<sequence>MGMVWLATDELEDRRVALKQATGDDRSRTLLRREATVVARLRHPNVAEFFGEVQDGDEWWLVMEHVPSSSLATLVHNDGAMPPQRVARLGAQLADALAAVHANNVLHRDVKPSNVLVDSADVAKLTDFGIARVLGTEATRTHTGLVGGTPAFLSPEVANGEEPTAASDVFSLGATLFAAVEGTPPFGETENPLALLRRVATAPVPVATKAGPLAPVLAELMRREPQDRPSARTARRLLQDVVDGGDSRPRPWKRGAAIAGAVLALVAAMIIWWPEKPALGVGDPRTADPCALFDLDAIGAFGTTELDAAYSGIARCDVIVQGAGDSVVDLQVEFKPYPAVPEGLSEKLGPITVVRGRSASDFCQRIVMLPGNVGVRVTADHDAGSPMPRLCELADSVTQRVATMSAEAQLPRRKAQFPPESLARREACELVPAEALAKVPGVVPVSGRPGFGDWACFWPNPATGQGIDLYFDRGNASFNERRDGRRSRIDGREVYTEPEGAGDEAECSVKIVHRTYPDAGGGTKSELVVVKLGGRSATAEGHCAVATALITALAPRL</sequence>
<dbReference type="SUPFAM" id="SSF56112">
    <property type="entry name" value="Protein kinase-like (PK-like)"/>
    <property type="match status" value="1"/>
</dbReference>
<name>A0ABP7QVU4_9PSEU</name>
<evidence type="ECO:0000256" key="3">
    <source>
        <dbReference type="ARBA" id="ARBA00022679"/>
    </source>
</evidence>
<dbReference type="Gene3D" id="1.10.510.10">
    <property type="entry name" value="Transferase(Phosphotransferase) domain 1"/>
    <property type="match status" value="1"/>
</dbReference>
<dbReference type="PANTHER" id="PTHR43289">
    <property type="entry name" value="MITOGEN-ACTIVATED PROTEIN KINASE KINASE KINASE 20-RELATED"/>
    <property type="match status" value="1"/>
</dbReference>
<accession>A0ABP7QVU4</accession>
<keyword evidence="9" id="KW-1185">Reference proteome</keyword>
<dbReference type="EC" id="2.7.11.1" evidence="1"/>
<reference evidence="9" key="1">
    <citation type="journal article" date="2019" name="Int. J. Syst. Evol. Microbiol.">
        <title>The Global Catalogue of Microorganisms (GCM) 10K type strain sequencing project: providing services to taxonomists for standard genome sequencing and annotation.</title>
        <authorList>
            <consortium name="The Broad Institute Genomics Platform"/>
            <consortium name="The Broad Institute Genome Sequencing Center for Infectious Disease"/>
            <person name="Wu L."/>
            <person name="Ma J."/>
        </authorList>
    </citation>
    <scope>NUCLEOTIDE SEQUENCE [LARGE SCALE GENOMIC DNA]</scope>
    <source>
        <strain evidence="9">JCM 17342</strain>
    </source>
</reference>
<dbReference type="Pfam" id="PF00069">
    <property type="entry name" value="Pkinase"/>
    <property type="match status" value="1"/>
</dbReference>
<protein>
    <recommendedName>
        <fullName evidence="1">non-specific serine/threonine protein kinase</fullName>
        <ecNumber evidence="1">2.7.11.1</ecNumber>
    </recommendedName>
</protein>
<dbReference type="PROSITE" id="PS00108">
    <property type="entry name" value="PROTEIN_KINASE_ST"/>
    <property type="match status" value="1"/>
</dbReference>
<keyword evidence="5" id="KW-0418">Kinase</keyword>
<dbReference type="InterPro" id="IPR000719">
    <property type="entry name" value="Prot_kinase_dom"/>
</dbReference>
<keyword evidence="2" id="KW-0723">Serine/threonine-protein kinase</keyword>
<dbReference type="SMART" id="SM00220">
    <property type="entry name" value="S_TKc"/>
    <property type="match status" value="1"/>
</dbReference>
<evidence type="ECO:0000259" key="7">
    <source>
        <dbReference type="PROSITE" id="PS50011"/>
    </source>
</evidence>
<keyword evidence="3" id="KW-0808">Transferase</keyword>
<keyword evidence="4" id="KW-0547">Nucleotide-binding</keyword>
<comment type="caution">
    <text evidence="8">The sequence shown here is derived from an EMBL/GenBank/DDBJ whole genome shotgun (WGS) entry which is preliminary data.</text>
</comment>
<dbReference type="InterPro" id="IPR008271">
    <property type="entry name" value="Ser/Thr_kinase_AS"/>
</dbReference>
<dbReference type="InterPro" id="IPR011009">
    <property type="entry name" value="Kinase-like_dom_sf"/>
</dbReference>
<dbReference type="EMBL" id="BAABAL010000003">
    <property type="protein sequence ID" value="GAA3988531.1"/>
    <property type="molecule type" value="Genomic_DNA"/>
</dbReference>
<dbReference type="Proteomes" id="UP001501747">
    <property type="component" value="Unassembled WGS sequence"/>
</dbReference>
<evidence type="ECO:0000256" key="1">
    <source>
        <dbReference type="ARBA" id="ARBA00012513"/>
    </source>
</evidence>
<evidence type="ECO:0000256" key="4">
    <source>
        <dbReference type="ARBA" id="ARBA00022741"/>
    </source>
</evidence>
<keyword evidence="6" id="KW-0067">ATP-binding</keyword>
<dbReference type="PROSITE" id="PS50011">
    <property type="entry name" value="PROTEIN_KINASE_DOM"/>
    <property type="match status" value="1"/>
</dbReference>
<evidence type="ECO:0000313" key="8">
    <source>
        <dbReference type="EMBL" id="GAA3988531.1"/>
    </source>
</evidence>